<name>A0ABT5QVA1_9GAMM</name>
<comment type="caution">
    <text evidence="2">The sequence shown here is derived from an EMBL/GenBank/DDBJ whole genome shotgun (WGS) entry which is preliminary data.</text>
</comment>
<evidence type="ECO:0000313" key="2">
    <source>
        <dbReference type="EMBL" id="MDD1784440.1"/>
    </source>
</evidence>
<proteinExistence type="predicted"/>
<dbReference type="EMBL" id="JAJUBB010000047">
    <property type="protein sequence ID" value="MDD1784440.1"/>
    <property type="molecule type" value="Genomic_DNA"/>
</dbReference>
<keyword evidence="1" id="KW-1133">Transmembrane helix</keyword>
<keyword evidence="1" id="KW-0812">Transmembrane</keyword>
<reference evidence="2" key="1">
    <citation type="submission" date="2021-12" db="EMBL/GenBank/DDBJ databases">
        <title>Enterovibrio ZSDZ35 sp. nov. and Enterovibrio ZSDZ42 sp. nov., isolated from coastal seawater in Qingdao.</title>
        <authorList>
            <person name="Zhang P."/>
        </authorList>
    </citation>
    <scope>NUCLEOTIDE SEQUENCE</scope>
    <source>
        <strain evidence="2">ZSDZ35</strain>
    </source>
</reference>
<feature type="transmembrane region" description="Helical" evidence="1">
    <location>
        <begin position="16"/>
        <end position="34"/>
    </location>
</feature>
<evidence type="ECO:0000256" key="1">
    <source>
        <dbReference type="SAM" id="Phobius"/>
    </source>
</evidence>
<gene>
    <name evidence="2" type="ORF">LRP49_25015</name>
</gene>
<dbReference type="RefSeq" id="WP_274146379.1">
    <property type="nucleotide sequence ID" value="NZ_JAJUBB010000047.1"/>
</dbReference>
<evidence type="ECO:0000313" key="3">
    <source>
        <dbReference type="Proteomes" id="UP001149821"/>
    </source>
</evidence>
<dbReference type="Proteomes" id="UP001149821">
    <property type="component" value="Unassembled WGS sequence"/>
</dbReference>
<protein>
    <submittedName>
        <fullName evidence="2">Uncharacterized protein</fullName>
    </submittedName>
</protein>
<accession>A0ABT5QVA1</accession>
<keyword evidence="1" id="KW-0472">Membrane</keyword>
<feature type="transmembrane region" description="Helical" evidence="1">
    <location>
        <begin position="54"/>
        <end position="75"/>
    </location>
</feature>
<sequence length="229" mass="26444">MVTFYKYLALDKAEMSLFNIFFVSLILFSCAIGRPPVWECFLDTPIYNILVSDVLSNIIISLSASMIVAYVFHYVSCLHVKINQAKDLLPIISLGAIRQIKKWLLTSSQQQSIHDPEEIIRTALINNAHESSERELINEKITSNYQFLIDDIEKFEDIYNEVMSNFSFSTEVTYYFINIKNMIGGDRIRQALNNDDDVKLTNSSGLLMLTRHLEKNKKMLNFGIRKHES</sequence>
<dbReference type="PROSITE" id="PS51257">
    <property type="entry name" value="PROKAR_LIPOPROTEIN"/>
    <property type="match status" value="1"/>
</dbReference>
<organism evidence="2 3">
    <name type="scientific">Enterovibrio qingdaonensis</name>
    <dbReference type="NCBI Taxonomy" id="2899818"/>
    <lineage>
        <taxon>Bacteria</taxon>
        <taxon>Pseudomonadati</taxon>
        <taxon>Pseudomonadota</taxon>
        <taxon>Gammaproteobacteria</taxon>
        <taxon>Vibrionales</taxon>
        <taxon>Vibrionaceae</taxon>
        <taxon>Enterovibrio</taxon>
    </lineage>
</organism>
<keyword evidence="3" id="KW-1185">Reference proteome</keyword>